<accession>A0ABW1VAH7</accession>
<dbReference type="RefSeq" id="WP_386727353.1">
    <property type="nucleotide sequence ID" value="NZ_JBHSTP010000001.1"/>
</dbReference>
<feature type="region of interest" description="Disordered" evidence="1">
    <location>
        <begin position="123"/>
        <end position="151"/>
    </location>
</feature>
<reference evidence="3" key="1">
    <citation type="journal article" date="2019" name="Int. J. Syst. Evol. Microbiol.">
        <title>The Global Catalogue of Microorganisms (GCM) 10K type strain sequencing project: providing services to taxonomists for standard genome sequencing and annotation.</title>
        <authorList>
            <consortium name="The Broad Institute Genomics Platform"/>
            <consortium name="The Broad Institute Genome Sequencing Center for Infectious Disease"/>
            <person name="Wu L."/>
            <person name="Ma J."/>
        </authorList>
    </citation>
    <scope>NUCLEOTIDE SEQUENCE [LARGE SCALE GENOMIC DNA]</scope>
    <source>
        <strain evidence="3">CCUG 43304</strain>
    </source>
</reference>
<proteinExistence type="predicted"/>
<organism evidence="2 3">
    <name type="scientific">Luethyella okanaganae</name>
    <dbReference type="NCBI Taxonomy" id="69372"/>
    <lineage>
        <taxon>Bacteria</taxon>
        <taxon>Bacillati</taxon>
        <taxon>Actinomycetota</taxon>
        <taxon>Actinomycetes</taxon>
        <taxon>Micrococcales</taxon>
        <taxon>Microbacteriaceae</taxon>
        <taxon>Luethyella</taxon>
    </lineage>
</organism>
<name>A0ABW1VAH7_9MICO</name>
<evidence type="ECO:0000313" key="2">
    <source>
        <dbReference type="EMBL" id="MFC6355056.1"/>
    </source>
</evidence>
<gene>
    <name evidence="2" type="ORF">ACFQB0_02870</name>
</gene>
<protein>
    <submittedName>
        <fullName evidence="2">Uncharacterized protein</fullName>
    </submittedName>
</protein>
<keyword evidence="3" id="KW-1185">Reference proteome</keyword>
<comment type="caution">
    <text evidence="2">The sequence shown here is derived from an EMBL/GenBank/DDBJ whole genome shotgun (WGS) entry which is preliminary data.</text>
</comment>
<sequence>MASALVLTGLSIGGVTYAYDRETLAAAQPSPVSTQQSRTSWRLVAAETFKTDPEVSQAPWVRDPHGPDSPWHVDHLDDDGEFFTVRGGSEFERHLAGADILRKRVQFGDGGWLTAELAARDADKDGQPEGAPTFTAEHGAGVIDEPSHDSGLIIRSTEPLPEQYRIEYRLRGIEFGGKRDGTFEYDGKINGYEPTGCKTNWPWKRTGALDGPADRCNANFDDVRSQNGYYFLSIMDYAKPAPHNNVFIHNHRKVGMDAYNVNGPWARAFSVCNPSTGQKLNYLDSTANGVNEIFFDGSRYRDPSIGYNEFIMPTECGLEDGATPRENIVSAAEIKPEIMPRKTYTFAIERTATSYIVEMSGEFKYIGKTTLRYERDFVEDGTPIWHYNQRTDEYDGQFNTTLTFDGPYGSYTREQWPAGSAYPDNFVIGDPHMNYYEGSAVIDDIRLYVPRHAQAGANR</sequence>
<evidence type="ECO:0000256" key="1">
    <source>
        <dbReference type="SAM" id="MobiDB-lite"/>
    </source>
</evidence>
<dbReference type="Proteomes" id="UP001596306">
    <property type="component" value="Unassembled WGS sequence"/>
</dbReference>
<dbReference type="EMBL" id="JBHSTP010000001">
    <property type="protein sequence ID" value="MFC6355056.1"/>
    <property type="molecule type" value="Genomic_DNA"/>
</dbReference>
<evidence type="ECO:0000313" key="3">
    <source>
        <dbReference type="Proteomes" id="UP001596306"/>
    </source>
</evidence>